<protein>
    <submittedName>
        <fullName evidence="1">Unnamed protein product</fullName>
    </submittedName>
</protein>
<proteinExistence type="predicted"/>
<dbReference type="EMBL" id="BSYA01000299">
    <property type="protein sequence ID" value="GMG38369.1"/>
    <property type="molecule type" value="Genomic_DNA"/>
</dbReference>
<sequence length="71" mass="7639">MTAVTTPTVPCPIGILRGTGGVHWDASIAGHWRMNYTMAKLDFAIADVQRLEELGAFAFQLADGHGGARRI</sequence>
<evidence type="ECO:0000313" key="1">
    <source>
        <dbReference type="EMBL" id="GMG38369.1"/>
    </source>
</evidence>
<name>A0AAN4YUF4_ASPOZ</name>
<dbReference type="AlphaFoldDB" id="A0AAN4YUF4"/>
<dbReference type="Proteomes" id="UP001165205">
    <property type="component" value="Unassembled WGS sequence"/>
</dbReference>
<reference evidence="1" key="1">
    <citation type="submission" date="2023-04" db="EMBL/GenBank/DDBJ databases">
        <title>Aspergillus oryzae NBRC 4228.</title>
        <authorList>
            <person name="Ichikawa N."/>
            <person name="Sato H."/>
            <person name="Tonouchi N."/>
        </authorList>
    </citation>
    <scope>NUCLEOTIDE SEQUENCE</scope>
    <source>
        <strain evidence="1">NBRC 4228</strain>
    </source>
</reference>
<organism evidence="1 2">
    <name type="scientific">Aspergillus oryzae</name>
    <name type="common">Yellow koji mold</name>
    <dbReference type="NCBI Taxonomy" id="5062"/>
    <lineage>
        <taxon>Eukaryota</taxon>
        <taxon>Fungi</taxon>
        <taxon>Dikarya</taxon>
        <taxon>Ascomycota</taxon>
        <taxon>Pezizomycotina</taxon>
        <taxon>Eurotiomycetes</taxon>
        <taxon>Eurotiomycetidae</taxon>
        <taxon>Eurotiales</taxon>
        <taxon>Aspergillaceae</taxon>
        <taxon>Aspergillus</taxon>
        <taxon>Aspergillus subgen. Circumdati</taxon>
    </lineage>
</organism>
<accession>A0AAN4YUF4</accession>
<gene>
    <name evidence="1" type="ORF">Aory04_001308700</name>
</gene>
<evidence type="ECO:0000313" key="2">
    <source>
        <dbReference type="Proteomes" id="UP001165205"/>
    </source>
</evidence>
<comment type="caution">
    <text evidence="1">The sequence shown here is derived from an EMBL/GenBank/DDBJ whole genome shotgun (WGS) entry which is preliminary data.</text>
</comment>